<dbReference type="GO" id="GO:0004497">
    <property type="term" value="F:monooxygenase activity"/>
    <property type="evidence" value="ECO:0007669"/>
    <property type="project" value="UniProtKB-KW"/>
</dbReference>
<dbReference type="Proteomes" id="UP001165584">
    <property type="component" value="Unassembled WGS sequence"/>
</dbReference>
<dbReference type="SUPFAM" id="SSF54909">
    <property type="entry name" value="Dimeric alpha+beta barrel"/>
    <property type="match status" value="1"/>
</dbReference>
<dbReference type="Gene3D" id="3.30.70.100">
    <property type="match status" value="1"/>
</dbReference>
<reference evidence="2" key="1">
    <citation type="submission" date="2022-08" db="EMBL/GenBank/DDBJ databases">
        <authorList>
            <person name="Deng Y."/>
            <person name="Han X.-F."/>
            <person name="Zhang Y.-Q."/>
        </authorList>
    </citation>
    <scope>NUCLEOTIDE SEQUENCE</scope>
    <source>
        <strain evidence="2">CPCC 205763</strain>
    </source>
</reference>
<gene>
    <name evidence="2" type="ORF">N1027_10060</name>
</gene>
<feature type="domain" description="ABM" evidence="1">
    <location>
        <begin position="5"/>
        <end position="93"/>
    </location>
</feature>
<dbReference type="PANTHER" id="PTHR33336:SF3">
    <property type="entry name" value="ABM DOMAIN-CONTAINING PROTEIN"/>
    <property type="match status" value="1"/>
</dbReference>
<dbReference type="EMBL" id="JANLCM010000001">
    <property type="protein sequence ID" value="MCS5718480.1"/>
    <property type="molecule type" value="Genomic_DNA"/>
</dbReference>
<keyword evidence="2" id="KW-0503">Monooxygenase</keyword>
<proteinExistence type="predicted"/>
<dbReference type="InterPro" id="IPR007138">
    <property type="entry name" value="ABM_dom"/>
</dbReference>
<dbReference type="RefSeq" id="WP_259507393.1">
    <property type="nucleotide sequence ID" value="NZ_JANLCM010000001.1"/>
</dbReference>
<accession>A0ABT2GQH2</accession>
<sequence>MSGRKVLVAEFTALPGEEEAVAALLAGFAVQVRAEPGCVEFAPFQLAEQPSRFFVYEVYRDDDAFAAHIGAPYGVEFNARLGPLIVEDGSQLTWLQPLEG</sequence>
<organism evidence="2 3">
    <name type="scientific">Herbiconiux aconitum</name>
    <dbReference type="NCBI Taxonomy" id="2970913"/>
    <lineage>
        <taxon>Bacteria</taxon>
        <taxon>Bacillati</taxon>
        <taxon>Actinomycetota</taxon>
        <taxon>Actinomycetes</taxon>
        <taxon>Micrococcales</taxon>
        <taxon>Microbacteriaceae</taxon>
        <taxon>Herbiconiux</taxon>
    </lineage>
</organism>
<keyword evidence="3" id="KW-1185">Reference proteome</keyword>
<dbReference type="PROSITE" id="PS51725">
    <property type="entry name" value="ABM"/>
    <property type="match status" value="1"/>
</dbReference>
<dbReference type="InterPro" id="IPR050744">
    <property type="entry name" value="AI-2_Isomerase_LsrG"/>
</dbReference>
<dbReference type="PANTHER" id="PTHR33336">
    <property type="entry name" value="QUINOL MONOOXYGENASE YGIN-RELATED"/>
    <property type="match status" value="1"/>
</dbReference>
<evidence type="ECO:0000259" key="1">
    <source>
        <dbReference type="PROSITE" id="PS51725"/>
    </source>
</evidence>
<protein>
    <submittedName>
        <fullName evidence="2">Antibiotic biosynthesis monooxygenase</fullName>
    </submittedName>
</protein>
<keyword evidence="2" id="KW-0560">Oxidoreductase</keyword>
<dbReference type="Pfam" id="PF03992">
    <property type="entry name" value="ABM"/>
    <property type="match status" value="1"/>
</dbReference>
<dbReference type="InterPro" id="IPR011008">
    <property type="entry name" value="Dimeric_a/b-barrel"/>
</dbReference>
<evidence type="ECO:0000313" key="3">
    <source>
        <dbReference type="Proteomes" id="UP001165584"/>
    </source>
</evidence>
<evidence type="ECO:0000313" key="2">
    <source>
        <dbReference type="EMBL" id="MCS5718480.1"/>
    </source>
</evidence>
<comment type="caution">
    <text evidence="2">The sequence shown here is derived from an EMBL/GenBank/DDBJ whole genome shotgun (WGS) entry which is preliminary data.</text>
</comment>
<name>A0ABT2GQH2_9MICO</name>